<organism evidence="2 3">
    <name type="scientific">Candidatus Falkowbacteria bacterium RBG_13_39_14</name>
    <dbReference type="NCBI Taxonomy" id="1797985"/>
    <lineage>
        <taxon>Bacteria</taxon>
        <taxon>Candidatus Falkowiibacteriota</taxon>
    </lineage>
</organism>
<keyword evidence="1" id="KW-0812">Transmembrane</keyword>
<dbReference type="SUPFAM" id="SSF103481">
    <property type="entry name" value="Multidrug resistance efflux transporter EmrE"/>
    <property type="match status" value="1"/>
</dbReference>
<feature type="transmembrane region" description="Helical" evidence="1">
    <location>
        <begin position="218"/>
        <end position="238"/>
    </location>
</feature>
<protein>
    <recommendedName>
        <fullName evidence="4">EamA domain-containing protein</fullName>
    </recommendedName>
</protein>
<dbReference type="InterPro" id="IPR037185">
    <property type="entry name" value="EmrE-like"/>
</dbReference>
<comment type="caution">
    <text evidence="2">The sequence shown here is derived from an EMBL/GenBank/DDBJ whole genome shotgun (WGS) entry which is preliminary data.</text>
</comment>
<keyword evidence="1" id="KW-1133">Transmembrane helix</keyword>
<feature type="transmembrane region" description="Helical" evidence="1">
    <location>
        <begin position="180"/>
        <end position="198"/>
    </location>
</feature>
<reference evidence="2 3" key="1">
    <citation type="journal article" date="2016" name="Nat. Commun.">
        <title>Thousands of microbial genomes shed light on interconnected biogeochemical processes in an aquifer system.</title>
        <authorList>
            <person name="Anantharaman K."/>
            <person name="Brown C.T."/>
            <person name="Hug L.A."/>
            <person name="Sharon I."/>
            <person name="Castelle C.J."/>
            <person name="Probst A.J."/>
            <person name="Thomas B.C."/>
            <person name="Singh A."/>
            <person name="Wilkins M.J."/>
            <person name="Karaoz U."/>
            <person name="Brodie E.L."/>
            <person name="Williams K.H."/>
            <person name="Hubbard S.S."/>
            <person name="Banfield J.F."/>
        </authorList>
    </citation>
    <scope>NUCLEOTIDE SEQUENCE [LARGE SCALE GENOMIC DNA]</scope>
</reference>
<name>A0A1F5S8F6_9BACT</name>
<feature type="transmembrane region" description="Helical" evidence="1">
    <location>
        <begin position="287"/>
        <end position="307"/>
    </location>
</feature>
<feature type="transmembrane region" description="Helical" evidence="1">
    <location>
        <begin position="151"/>
        <end position="173"/>
    </location>
</feature>
<evidence type="ECO:0008006" key="4">
    <source>
        <dbReference type="Google" id="ProtNLM"/>
    </source>
</evidence>
<dbReference type="Proteomes" id="UP000178323">
    <property type="component" value="Unassembled WGS sequence"/>
</dbReference>
<feature type="transmembrane region" description="Helical" evidence="1">
    <location>
        <begin position="49"/>
        <end position="70"/>
    </location>
</feature>
<sequence length="346" mass="38764">MVLLSQIFEFIANNWIIVAFLAPMSWALVNVIDVYFVDGIYDDELDGTIISGIFQIMPWFVILPIVNTHMSDYIKLGFSQAGSSLLNFSINFNPALLLSFAGGLLFSLSFYFYFKALFHRNDVALVEILTNLCVVAVPLMSFFLFHERLSFLSYFGMGITLSGALVLSFSSAIRNNGSKILYVTMLLSVIFLSVSMIFESKAYSMLESSGISESTGFWAGFLFFSLGVFTCSFVFAIINKRNPFPLIKKYSRIFLIAESISFSGTLFSQRALDISPSSSYVATIETFVPVFVLLYSLIVVGYASIFFRHPNKKFILTKIYREQFIGVPFKFAAIVVMGLGVYVLSS</sequence>
<dbReference type="Gene3D" id="1.10.3730.20">
    <property type="match status" value="1"/>
</dbReference>
<feature type="transmembrane region" description="Helical" evidence="1">
    <location>
        <begin position="250"/>
        <end position="267"/>
    </location>
</feature>
<proteinExistence type="predicted"/>
<feature type="transmembrane region" description="Helical" evidence="1">
    <location>
        <begin position="90"/>
        <end position="113"/>
    </location>
</feature>
<feature type="transmembrane region" description="Helical" evidence="1">
    <location>
        <begin position="125"/>
        <end position="145"/>
    </location>
</feature>
<evidence type="ECO:0000313" key="3">
    <source>
        <dbReference type="Proteomes" id="UP000178323"/>
    </source>
</evidence>
<feature type="transmembrane region" description="Helical" evidence="1">
    <location>
        <begin position="327"/>
        <end position="345"/>
    </location>
</feature>
<gene>
    <name evidence="2" type="ORF">A2Y83_02475</name>
</gene>
<feature type="transmembrane region" description="Helical" evidence="1">
    <location>
        <begin position="15"/>
        <end position="37"/>
    </location>
</feature>
<dbReference type="STRING" id="1797985.A2Y83_02475"/>
<keyword evidence="1" id="KW-0472">Membrane</keyword>
<evidence type="ECO:0000256" key="1">
    <source>
        <dbReference type="SAM" id="Phobius"/>
    </source>
</evidence>
<accession>A0A1F5S8F6</accession>
<evidence type="ECO:0000313" key="2">
    <source>
        <dbReference type="EMBL" id="OGF22723.1"/>
    </source>
</evidence>
<dbReference type="AlphaFoldDB" id="A0A1F5S8F6"/>
<dbReference type="EMBL" id="MFFS01000015">
    <property type="protein sequence ID" value="OGF22723.1"/>
    <property type="molecule type" value="Genomic_DNA"/>
</dbReference>